<sequence length="203" mass="20281">MRYRSLVWRLRRLPAILLAFVAAFTVLGQVGGLRGADPPGAEVLVAKHDLPAGALLDSADLTAVTVPSSIALDLSLIDDLSLVAGHRLAVGLSEGSPVIESALRGPAVADQLPAGSVAVTVTVADPASTAAVSPGDRVNVLASSDQPGAQVLAHGALVLPWPPEDPPTGALLLATTSAEALALAGANSAMVSVVVVPHANPGD</sequence>
<dbReference type="SMART" id="SM00858">
    <property type="entry name" value="SAF"/>
    <property type="match status" value="1"/>
</dbReference>
<gene>
    <name evidence="2" type="ORF">FB461_0202</name>
</gene>
<keyword evidence="3" id="KW-1185">Reference proteome</keyword>
<organism evidence="2 3">
    <name type="scientific">Rarobacter faecitabidus</name>
    <dbReference type="NCBI Taxonomy" id="13243"/>
    <lineage>
        <taxon>Bacteria</taxon>
        <taxon>Bacillati</taxon>
        <taxon>Actinomycetota</taxon>
        <taxon>Actinomycetes</taxon>
        <taxon>Micrococcales</taxon>
        <taxon>Rarobacteraceae</taxon>
        <taxon>Rarobacter</taxon>
    </lineage>
</organism>
<evidence type="ECO:0000259" key="1">
    <source>
        <dbReference type="SMART" id="SM00858"/>
    </source>
</evidence>
<accession>A0A542ZTP9</accession>
<dbReference type="InterPro" id="IPR013974">
    <property type="entry name" value="SAF"/>
</dbReference>
<dbReference type="EMBL" id="VFOS01000001">
    <property type="protein sequence ID" value="TQL63731.1"/>
    <property type="molecule type" value="Genomic_DNA"/>
</dbReference>
<comment type="caution">
    <text evidence="2">The sequence shown here is derived from an EMBL/GenBank/DDBJ whole genome shotgun (WGS) entry which is preliminary data.</text>
</comment>
<feature type="domain" description="SAF" evidence="1">
    <location>
        <begin position="41"/>
        <end position="104"/>
    </location>
</feature>
<protein>
    <submittedName>
        <fullName evidence="2">Flp pilus assembly protein CpaB</fullName>
    </submittedName>
</protein>
<proteinExistence type="predicted"/>
<dbReference type="Proteomes" id="UP000315389">
    <property type="component" value="Unassembled WGS sequence"/>
</dbReference>
<reference evidence="2 3" key="1">
    <citation type="submission" date="2019-06" db="EMBL/GenBank/DDBJ databases">
        <title>Sequencing the genomes of 1000 actinobacteria strains.</title>
        <authorList>
            <person name="Klenk H.-P."/>
        </authorList>
    </citation>
    <scope>NUCLEOTIDE SEQUENCE [LARGE SCALE GENOMIC DNA]</scope>
    <source>
        <strain evidence="2 3">DSM 4813</strain>
    </source>
</reference>
<evidence type="ECO:0000313" key="3">
    <source>
        <dbReference type="Proteomes" id="UP000315389"/>
    </source>
</evidence>
<dbReference type="CDD" id="cd11614">
    <property type="entry name" value="SAF_CpaB_FlgA_like"/>
    <property type="match status" value="1"/>
</dbReference>
<dbReference type="Pfam" id="PF08666">
    <property type="entry name" value="SAF"/>
    <property type="match status" value="1"/>
</dbReference>
<dbReference type="AlphaFoldDB" id="A0A542ZTP9"/>
<evidence type="ECO:0000313" key="2">
    <source>
        <dbReference type="EMBL" id="TQL63731.1"/>
    </source>
</evidence>
<name>A0A542ZTP9_RARFA</name>